<proteinExistence type="predicted"/>
<evidence type="ECO:0000256" key="1">
    <source>
        <dbReference type="SAM" id="MobiDB-lite"/>
    </source>
</evidence>
<reference evidence="2 3" key="1">
    <citation type="journal article" date="2007" name="Nature">
        <title>Evolution of genes and genomes on the Drosophila phylogeny.</title>
        <authorList>
            <consortium name="Drosophila 12 Genomes Consortium"/>
            <person name="Clark A.G."/>
            <person name="Eisen M.B."/>
            <person name="Smith D.R."/>
            <person name="Bergman C.M."/>
            <person name="Oliver B."/>
            <person name="Markow T.A."/>
            <person name="Kaufman T.C."/>
            <person name="Kellis M."/>
            <person name="Gelbart W."/>
            <person name="Iyer V.N."/>
            <person name="Pollard D.A."/>
            <person name="Sackton T.B."/>
            <person name="Larracuente A.M."/>
            <person name="Singh N.D."/>
            <person name="Abad J.P."/>
            <person name="Abt D.N."/>
            <person name="Adryan B."/>
            <person name="Aguade M."/>
            <person name="Akashi H."/>
            <person name="Anderson W.W."/>
            <person name="Aquadro C.F."/>
            <person name="Ardell D.H."/>
            <person name="Arguello R."/>
            <person name="Artieri C.G."/>
            <person name="Barbash D.A."/>
            <person name="Barker D."/>
            <person name="Barsanti P."/>
            <person name="Batterham P."/>
            <person name="Batzoglou S."/>
            <person name="Begun D."/>
            <person name="Bhutkar A."/>
            <person name="Blanco E."/>
            <person name="Bosak S.A."/>
            <person name="Bradley R.K."/>
            <person name="Brand A.D."/>
            <person name="Brent M.R."/>
            <person name="Brooks A.N."/>
            <person name="Brown R.H."/>
            <person name="Butlin R.K."/>
            <person name="Caggese C."/>
            <person name="Calvi B.R."/>
            <person name="Bernardo de Carvalho A."/>
            <person name="Caspi A."/>
            <person name="Castrezana S."/>
            <person name="Celniker S.E."/>
            <person name="Chang J.L."/>
            <person name="Chapple C."/>
            <person name="Chatterji S."/>
            <person name="Chinwalla A."/>
            <person name="Civetta A."/>
            <person name="Clifton S.W."/>
            <person name="Comeron J.M."/>
            <person name="Costello J.C."/>
            <person name="Coyne J.A."/>
            <person name="Daub J."/>
            <person name="David R.G."/>
            <person name="Delcher A.L."/>
            <person name="Delehaunty K."/>
            <person name="Do C.B."/>
            <person name="Ebling H."/>
            <person name="Edwards K."/>
            <person name="Eickbush T."/>
            <person name="Evans J.D."/>
            <person name="Filipski A."/>
            <person name="Findeiss S."/>
            <person name="Freyhult E."/>
            <person name="Fulton L."/>
            <person name="Fulton R."/>
            <person name="Garcia A.C."/>
            <person name="Gardiner A."/>
            <person name="Garfield D.A."/>
            <person name="Garvin B.E."/>
            <person name="Gibson G."/>
            <person name="Gilbert D."/>
            <person name="Gnerre S."/>
            <person name="Godfrey J."/>
            <person name="Good R."/>
            <person name="Gotea V."/>
            <person name="Gravely B."/>
            <person name="Greenberg A.J."/>
            <person name="Griffiths-Jones S."/>
            <person name="Gross S."/>
            <person name="Guigo R."/>
            <person name="Gustafson E.A."/>
            <person name="Haerty W."/>
            <person name="Hahn M.W."/>
            <person name="Halligan D.L."/>
            <person name="Halpern A.L."/>
            <person name="Halter G.M."/>
            <person name="Han M.V."/>
            <person name="Heger A."/>
            <person name="Hillier L."/>
            <person name="Hinrichs A.S."/>
            <person name="Holmes I."/>
            <person name="Hoskins R.A."/>
            <person name="Hubisz M.J."/>
            <person name="Hultmark D."/>
            <person name="Huntley M.A."/>
            <person name="Jaffe D.B."/>
            <person name="Jagadeeshan S."/>
            <person name="Jeck W.R."/>
            <person name="Johnson J."/>
            <person name="Jones C.D."/>
            <person name="Jordan W.C."/>
            <person name="Karpen G.H."/>
            <person name="Kataoka E."/>
            <person name="Keightley P.D."/>
            <person name="Kheradpour P."/>
            <person name="Kirkness E.F."/>
            <person name="Koerich L.B."/>
            <person name="Kristiansen K."/>
            <person name="Kudrna D."/>
            <person name="Kulathinal R.J."/>
            <person name="Kumar S."/>
            <person name="Kwok R."/>
            <person name="Lander E."/>
            <person name="Langley C.H."/>
            <person name="Lapoint R."/>
            <person name="Lazzaro B.P."/>
            <person name="Lee S.J."/>
            <person name="Levesque L."/>
            <person name="Li R."/>
            <person name="Lin C.F."/>
            <person name="Lin M.F."/>
            <person name="Lindblad-Toh K."/>
            <person name="Llopart A."/>
            <person name="Long M."/>
            <person name="Low L."/>
            <person name="Lozovsky E."/>
            <person name="Lu J."/>
            <person name="Luo M."/>
            <person name="Machado C.A."/>
            <person name="Makalowski W."/>
            <person name="Marzo M."/>
            <person name="Matsuda M."/>
            <person name="Matzkin L."/>
            <person name="McAllister B."/>
            <person name="McBride C.S."/>
            <person name="McKernan B."/>
            <person name="McKernan K."/>
            <person name="Mendez-Lago M."/>
            <person name="Minx P."/>
            <person name="Mollenhauer M.U."/>
            <person name="Montooth K."/>
            <person name="Mount S.M."/>
            <person name="Mu X."/>
            <person name="Myers E."/>
            <person name="Negre B."/>
            <person name="Newfeld S."/>
            <person name="Nielsen R."/>
            <person name="Noor M.A."/>
            <person name="O'Grady P."/>
            <person name="Pachter L."/>
            <person name="Papaceit M."/>
            <person name="Parisi M.J."/>
            <person name="Parisi M."/>
            <person name="Parts L."/>
            <person name="Pedersen J.S."/>
            <person name="Pesole G."/>
            <person name="Phillippy A.M."/>
            <person name="Ponting C.P."/>
            <person name="Pop M."/>
            <person name="Porcelli D."/>
            <person name="Powell J.R."/>
            <person name="Prohaska S."/>
            <person name="Pruitt K."/>
            <person name="Puig M."/>
            <person name="Quesneville H."/>
            <person name="Ram K.R."/>
            <person name="Rand D."/>
            <person name="Rasmussen M.D."/>
            <person name="Reed L.K."/>
            <person name="Reenan R."/>
            <person name="Reily A."/>
            <person name="Remington K.A."/>
            <person name="Rieger T.T."/>
            <person name="Ritchie M.G."/>
            <person name="Robin C."/>
            <person name="Rogers Y.H."/>
            <person name="Rohde C."/>
            <person name="Rozas J."/>
            <person name="Rubenfield M.J."/>
            <person name="Ruiz A."/>
            <person name="Russo S."/>
            <person name="Salzberg S.L."/>
            <person name="Sanchez-Gracia A."/>
            <person name="Saranga D.J."/>
            <person name="Sato H."/>
            <person name="Schaeffer S.W."/>
            <person name="Schatz M.C."/>
            <person name="Schlenke T."/>
            <person name="Schwartz R."/>
            <person name="Segarra C."/>
            <person name="Singh R.S."/>
            <person name="Sirot L."/>
            <person name="Sirota M."/>
            <person name="Sisneros N.B."/>
            <person name="Smith C.D."/>
            <person name="Smith T.F."/>
            <person name="Spieth J."/>
            <person name="Stage D.E."/>
            <person name="Stark A."/>
            <person name="Stephan W."/>
            <person name="Strausberg R.L."/>
            <person name="Strempel S."/>
            <person name="Sturgill D."/>
            <person name="Sutton G."/>
            <person name="Sutton G.G."/>
            <person name="Tao W."/>
            <person name="Teichmann S."/>
            <person name="Tobari Y.N."/>
            <person name="Tomimura Y."/>
            <person name="Tsolas J.M."/>
            <person name="Valente V.L."/>
            <person name="Venter E."/>
            <person name="Venter J.C."/>
            <person name="Vicario S."/>
            <person name="Vieira F.G."/>
            <person name="Vilella A.J."/>
            <person name="Villasante A."/>
            <person name="Walenz B."/>
            <person name="Wang J."/>
            <person name="Wasserman M."/>
            <person name="Watts T."/>
            <person name="Wilson D."/>
            <person name="Wilson R.K."/>
            <person name="Wing R.A."/>
            <person name="Wolfner M.F."/>
            <person name="Wong A."/>
            <person name="Wong G.K."/>
            <person name="Wu C.I."/>
            <person name="Wu G."/>
            <person name="Yamamoto D."/>
            <person name="Yang H.P."/>
            <person name="Yang S.P."/>
            <person name="Yorke J.A."/>
            <person name="Yoshida K."/>
            <person name="Zdobnov E."/>
            <person name="Zhang P."/>
            <person name="Zhang Y."/>
            <person name="Zimin A.V."/>
            <person name="Baldwin J."/>
            <person name="Abdouelleil A."/>
            <person name="Abdulkadir J."/>
            <person name="Abebe A."/>
            <person name="Abera B."/>
            <person name="Abreu J."/>
            <person name="Acer S.C."/>
            <person name="Aftuck L."/>
            <person name="Alexander A."/>
            <person name="An P."/>
            <person name="Anderson E."/>
            <person name="Anderson S."/>
            <person name="Arachi H."/>
            <person name="Azer M."/>
            <person name="Bachantsang P."/>
            <person name="Barry A."/>
            <person name="Bayul T."/>
            <person name="Berlin A."/>
            <person name="Bessette D."/>
            <person name="Bloom T."/>
            <person name="Blye J."/>
            <person name="Boguslavskiy L."/>
            <person name="Bonnet C."/>
            <person name="Boukhgalter B."/>
            <person name="Bourzgui I."/>
            <person name="Brown A."/>
            <person name="Cahill P."/>
            <person name="Channer S."/>
            <person name="Cheshatsang Y."/>
            <person name="Chuda L."/>
            <person name="Citroen M."/>
            <person name="Collymore A."/>
            <person name="Cooke P."/>
            <person name="Costello M."/>
            <person name="D'Aco K."/>
            <person name="Daza R."/>
            <person name="De Haan G."/>
            <person name="DeGray S."/>
            <person name="DeMaso C."/>
            <person name="Dhargay N."/>
            <person name="Dooley K."/>
            <person name="Dooley E."/>
            <person name="Doricent M."/>
            <person name="Dorje P."/>
            <person name="Dorjee K."/>
            <person name="Dupes A."/>
            <person name="Elong R."/>
            <person name="Falk J."/>
            <person name="Farina A."/>
            <person name="Faro S."/>
            <person name="Ferguson D."/>
            <person name="Fisher S."/>
            <person name="Foley C.D."/>
            <person name="Franke A."/>
            <person name="Friedrich D."/>
            <person name="Gadbois L."/>
            <person name="Gearin G."/>
            <person name="Gearin C.R."/>
            <person name="Giannoukos G."/>
            <person name="Goode T."/>
            <person name="Graham J."/>
            <person name="Grandbois E."/>
            <person name="Grewal S."/>
            <person name="Gyaltsen K."/>
            <person name="Hafez N."/>
            <person name="Hagos B."/>
            <person name="Hall J."/>
            <person name="Henson C."/>
            <person name="Hollinger A."/>
            <person name="Honan T."/>
            <person name="Huard M.D."/>
            <person name="Hughes L."/>
            <person name="Hurhula B."/>
            <person name="Husby M.E."/>
            <person name="Kamat A."/>
            <person name="Kanga B."/>
            <person name="Kashin S."/>
            <person name="Khazanovich D."/>
            <person name="Kisner P."/>
            <person name="Lance K."/>
            <person name="Lara M."/>
            <person name="Lee W."/>
            <person name="Lennon N."/>
            <person name="Letendre F."/>
            <person name="LeVine R."/>
            <person name="Lipovsky A."/>
            <person name="Liu X."/>
            <person name="Liu J."/>
            <person name="Liu S."/>
            <person name="Lokyitsang T."/>
            <person name="Lokyitsang Y."/>
            <person name="Lubonja R."/>
            <person name="Lui A."/>
            <person name="MacDonald P."/>
            <person name="Magnisalis V."/>
            <person name="Maru K."/>
            <person name="Matthews C."/>
            <person name="McCusker W."/>
            <person name="McDonough S."/>
            <person name="Mehta T."/>
            <person name="Meldrim J."/>
            <person name="Meneus L."/>
            <person name="Mihai O."/>
            <person name="Mihalev A."/>
            <person name="Mihova T."/>
            <person name="Mittelman R."/>
            <person name="Mlenga V."/>
            <person name="Montmayeur A."/>
            <person name="Mulrain L."/>
            <person name="Navidi A."/>
            <person name="Naylor J."/>
            <person name="Negash T."/>
            <person name="Nguyen T."/>
            <person name="Nguyen N."/>
            <person name="Nicol R."/>
            <person name="Norbu C."/>
            <person name="Norbu N."/>
            <person name="Novod N."/>
            <person name="O'Neill B."/>
            <person name="Osman S."/>
            <person name="Markiewicz E."/>
            <person name="Oyono O.L."/>
            <person name="Patti C."/>
            <person name="Phunkhang P."/>
            <person name="Pierre F."/>
            <person name="Priest M."/>
            <person name="Raghuraman S."/>
            <person name="Rege F."/>
            <person name="Reyes R."/>
            <person name="Rise C."/>
            <person name="Rogov P."/>
            <person name="Ross K."/>
            <person name="Ryan E."/>
            <person name="Settipalli S."/>
            <person name="Shea T."/>
            <person name="Sherpa N."/>
            <person name="Shi L."/>
            <person name="Shih D."/>
            <person name="Sparrow T."/>
            <person name="Spaulding J."/>
            <person name="Stalker J."/>
            <person name="Stange-Thomann N."/>
            <person name="Stavropoulos S."/>
            <person name="Stone C."/>
            <person name="Strader C."/>
            <person name="Tesfaye S."/>
            <person name="Thomson T."/>
            <person name="Thoulutsang Y."/>
            <person name="Thoulutsang D."/>
            <person name="Topham K."/>
            <person name="Topping I."/>
            <person name="Tsamla T."/>
            <person name="Vassiliev H."/>
            <person name="Vo A."/>
            <person name="Wangchuk T."/>
            <person name="Wangdi T."/>
            <person name="Weiand M."/>
            <person name="Wilkinson J."/>
            <person name="Wilson A."/>
            <person name="Yadav S."/>
            <person name="Young G."/>
            <person name="Yu Q."/>
            <person name="Zembek L."/>
            <person name="Zhong D."/>
            <person name="Zimmer A."/>
            <person name="Zwirko Z."/>
            <person name="Jaffe D.B."/>
            <person name="Alvarez P."/>
            <person name="Brockman W."/>
            <person name="Butler J."/>
            <person name="Chin C."/>
            <person name="Gnerre S."/>
            <person name="Grabherr M."/>
            <person name="Kleber M."/>
            <person name="Mauceli E."/>
            <person name="MacCallum I."/>
        </authorList>
    </citation>
    <scope>NUCLEOTIDE SEQUENCE [LARGE SCALE GENOMIC DNA]</scope>
    <source>
        <strain evidence="3">MSH-3 / Tucson 14011-0111.49</strain>
    </source>
</reference>
<sequence length="54" mass="6192">MLLTPKTKLQEDDDDDQDAEADDDDDESIERMRLGIRLSTRGGWKGRSLGQQRN</sequence>
<feature type="region of interest" description="Disordered" evidence="1">
    <location>
        <begin position="1"/>
        <end position="35"/>
    </location>
</feature>
<keyword evidence="3" id="KW-1185">Reference proteome</keyword>
<dbReference type="Proteomes" id="UP000008744">
    <property type="component" value="Unassembled WGS sequence"/>
</dbReference>
<name>B4G9M4_DROPE</name>
<accession>B4G9M4</accession>
<evidence type="ECO:0000313" key="3">
    <source>
        <dbReference type="Proteomes" id="UP000008744"/>
    </source>
</evidence>
<dbReference type="HOGENOM" id="CLU_3052542_0_0_1"/>
<protein>
    <submittedName>
        <fullName evidence="2">GL19507</fullName>
    </submittedName>
</protein>
<feature type="compositionally biased region" description="Acidic residues" evidence="1">
    <location>
        <begin position="11"/>
        <end position="28"/>
    </location>
</feature>
<organism evidence="3">
    <name type="scientific">Drosophila persimilis</name>
    <name type="common">Fruit fly</name>
    <dbReference type="NCBI Taxonomy" id="7234"/>
    <lineage>
        <taxon>Eukaryota</taxon>
        <taxon>Metazoa</taxon>
        <taxon>Ecdysozoa</taxon>
        <taxon>Arthropoda</taxon>
        <taxon>Hexapoda</taxon>
        <taxon>Insecta</taxon>
        <taxon>Pterygota</taxon>
        <taxon>Neoptera</taxon>
        <taxon>Endopterygota</taxon>
        <taxon>Diptera</taxon>
        <taxon>Brachycera</taxon>
        <taxon>Muscomorpha</taxon>
        <taxon>Ephydroidea</taxon>
        <taxon>Drosophilidae</taxon>
        <taxon>Drosophila</taxon>
        <taxon>Sophophora</taxon>
    </lineage>
</organism>
<gene>
    <name evidence="2" type="primary">Dper\GL19507</name>
    <name evidence="2" type="ORF">Dper_GL19507</name>
</gene>
<evidence type="ECO:0000313" key="2">
    <source>
        <dbReference type="EMBL" id="EDW29054.1"/>
    </source>
</evidence>
<dbReference type="EMBL" id="CH479180">
    <property type="protein sequence ID" value="EDW29054.1"/>
    <property type="molecule type" value="Genomic_DNA"/>
</dbReference>
<dbReference type="AlphaFoldDB" id="B4G9M4"/>